<gene>
    <name evidence="2" type="ORF">F0357_22795</name>
</gene>
<dbReference type="EMBL" id="VWNA01000003">
    <property type="protein sequence ID" value="MQT15429.1"/>
    <property type="molecule type" value="Genomic_DNA"/>
</dbReference>
<keyword evidence="1" id="KW-0472">Membrane</keyword>
<reference evidence="2 3" key="1">
    <citation type="submission" date="2019-09" db="EMBL/GenBank/DDBJ databases">
        <title>Segnochrobactrum spirostomi gen. nov., sp. nov., isolated from the ciliate Spirostomum cf. yagiui and description of a novel family, Segnochrobactraceae fam. nov. within the order Rhizobiales of the class Alphaproteobacteria.</title>
        <authorList>
            <person name="Akter S."/>
            <person name="Shazib S.U.A."/>
            <person name="Shin M.K."/>
        </authorList>
    </citation>
    <scope>NUCLEOTIDE SEQUENCE [LARGE SCALE GENOMIC DNA]</scope>
    <source>
        <strain evidence="2 3">Sp-1</strain>
    </source>
</reference>
<dbReference type="InterPro" id="IPR033456">
    <property type="entry name" value="DUF5132"/>
</dbReference>
<evidence type="ECO:0000256" key="1">
    <source>
        <dbReference type="SAM" id="Phobius"/>
    </source>
</evidence>
<evidence type="ECO:0000313" key="2">
    <source>
        <dbReference type="EMBL" id="MQT15429.1"/>
    </source>
</evidence>
<keyword evidence="1" id="KW-1133">Transmembrane helix</keyword>
<sequence>MTKYKLDVQDEAEAAEAVEAAHEHDEMSSVATSDDMIGKAATIAVVAAGVALFEVALIPGMVIGVAAALAPNVLPKLGHRMKPMLHSTMRGAYKLGRRARSAVSEAQEQLQDIAAEVKAEQIATDKDVAAAVATAR</sequence>
<protein>
    <submittedName>
        <fullName evidence="2">DUF5132 domain-containing protein</fullName>
    </submittedName>
</protein>
<feature type="transmembrane region" description="Helical" evidence="1">
    <location>
        <begin position="43"/>
        <end position="74"/>
    </location>
</feature>
<name>A0A6A7YDD3_9HYPH</name>
<dbReference type="Proteomes" id="UP000332515">
    <property type="component" value="Unassembled WGS sequence"/>
</dbReference>
<keyword evidence="1" id="KW-0812">Transmembrane</keyword>
<dbReference type="AlphaFoldDB" id="A0A6A7YDD3"/>
<proteinExistence type="predicted"/>
<accession>A0A6A7YDD3</accession>
<organism evidence="2 3">
    <name type="scientific">Segnochrobactrum spirostomi</name>
    <dbReference type="NCBI Taxonomy" id="2608987"/>
    <lineage>
        <taxon>Bacteria</taxon>
        <taxon>Pseudomonadati</taxon>
        <taxon>Pseudomonadota</taxon>
        <taxon>Alphaproteobacteria</taxon>
        <taxon>Hyphomicrobiales</taxon>
        <taxon>Segnochrobactraceae</taxon>
        <taxon>Segnochrobactrum</taxon>
    </lineage>
</organism>
<dbReference type="RefSeq" id="WP_153490672.1">
    <property type="nucleotide sequence ID" value="NZ_VWNA01000003.1"/>
</dbReference>
<dbReference type="Pfam" id="PF17195">
    <property type="entry name" value="DUF5132"/>
    <property type="match status" value="1"/>
</dbReference>
<keyword evidence="3" id="KW-1185">Reference proteome</keyword>
<comment type="caution">
    <text evidence="2">The sequence shown here is derived from an EMBL/GenBank/DDBJ whole genome shotgun (WGS) entry which is preliminary data.</text>
</comment>
<evidence type="ECO:0000313" key="3">
    <source>
        <dbReference type="Proteomes" id="UP000332515"/>
    </source>
</evidence>